<name>A0ABD3R8U9_9STRA</name>
<dbReference type="AlphaFoldDB" id="A0ABD3R8U9"/>
<keyword evidence="1" id="KW-0732">Signal</keyword>
<dbReference type="EMBL" id="JALLPB020000597">
    <property type="protein sequence ID" value="KAL3807696.1"/>
    <property type="molecule type" value="Genomic_DNA"/>
</dbReference>
<keyword evidence="3" id="KW-1185">Reference proteome</keyword>
<protein>
    <submittedName>
        <fullName evidence="2">Uncharacterized protein</fullName>
    </submittedName>
</protein>
<dbReference type="Proteomes" id="UP001530377">
    <property type="component" value="Unassembled WGS sequence"/>
</dbReference>
<evidence type="ECO:0000313" key="3">
    <source>
        <dbReference type="Proteomes" id="UP001530377"/>
    </source>
</evidence>
<evidence type="ECO:0000313" key="2">
    <source>
        <dbReference type="EMBL" id="KAL3807696.1"/>
    </source>
</evidence>
<organism evidence="2 3">
    <name type="scientific">Cyclostephanos tholiformis</name>
    <dbReference type="NCBI Taxonomy" id="382380"/>
    <lineage>
        <taxon>Eukaryota</taxon>
        <taxon>Sar</taxon>
        <taxon>Stramenopiles</taxon>
        <taxon>Ochrophyta</taxon>
        <taxon>Bacillariophyta</taxon>
        <taxon>Coscinodiscophyceae</taxon>
        <taxon>Thalassiosirophycidae</taxon>
        <taxon>Stephanodiscales</taxon>
        <taxon>Stephanodiscaceae</taxon>
        <taxon>Cyclostephanos</taxon>
    </lineage>
</organism>
<evidence type="ECO:0000256" key="1">
    <source>
        <dbReference type="SAM" id="SignalP"/>
    </source>
</evidence>
<accession>A0ABD3R8U9</accession>
<comment type="caution">
    <text evidence="2">The sequence shown here is derived from an EMBL/GenBank/DDBJ whole genome shotgun (WGS) entry which is preliminary data.</text>
</comment>
<feature type="chain" id="PRO_5044743225" evidence="1">
    <location>
        <begin position="18"/>
        <end position="45"/>
    </location>
</feature>
<feature type="signal peptide" evidence="1">
    <location>
        <begin position="1"/>
        <end position="17"/>
    </location>
</feature>
<sequence>MMFLLLKVSKFLTLASLKCTGSFETLTMNRNVIYIFVSHFMYALP</sequence>
<reference evidence="2 3" key="1">
    <citation type="submission" date="2024-10" db="EMBL/GenBank/DDBJ databases">
        <title>Updated reference genomes for cyclostephanoid diatoms.</title>
        <authorList>
            <person name="Roberts W.R."/>
            <person name="Alverson A.J."/>
        </authorList>
    </citation>
    <scope>NUCLEOTIDE SEQUENCE [LARGE SCALE GENOMIC DNA]</scope>
    <source>
        <strain evidence="2 3">AJA228-03</strain>
    </source>
</reference>
<proteinExistence type="predicted"/>
<gene>
    <name evidence="2" type="ORF">ACHAXA_006588</name>
</gene>